<keyword evidence="13" id="KW-1185">Reference proteome</keyword>
<sequence length="327" mass="35856">MVVAPPNPARSGKPEPIELPVINLSADRSEVSKLIVKACEQYGFFKAVHHGVSDDVIAAMEEEGLGFFTKPVCEKQRAGPAGPFGYGIKSIGVNGDSGEVEYLLLHTNPSSISQLSHTISDDPKKFSSAVSGYIEAVKRLACEILDLMAEGLGVHDPSLLSNMIRDVDSDSMFRLNHYPPSSFHTPPPPHRATTTTEIGFGEHTDPQMLTILRSNDVGGLQICVAGGTWVPVTPDPTAFCINVGDVLQAMTNGRFMSVRHRALTNGYKYRMSMAYFGAPPPHAWLSVPPELVTPHRPLLYRPFTWAEYKKVSYSLHLGDNRLQLFLK</sequence>
<name>A0A0B0N3F6_GOSAR</name>
<dbReference type="Proteomes" id="UP000032142">
    <property type="component" value="Unassembled WGS sequence"/>
</dbReference>
<evidence type="ECO:0000256" key="1">
    <source>
        <dbReference type="ARBA" id="ARBA00004972"/>
    </source>
</evidence>
<comment type="caution">
    <text evidence="12">The sequence shown here is derived from an EMBL/GenBank/DDBJ whole genome shotgun (WGS) entry which is preliminary data.</text>
</comment>
<keyword evidence="3 12" id="KW-0223">Dioxygenase</keyword>
<keyword evidence="2 10" id="KW-0479">Metal-binding</keyword>
<evidence type="ECO:0000259" key="11">
    <source>
        <dbReference type="PROSITE" id="PS51471"/>
    </source>
</evidence>
<keyword evidence="4 10" id="KW-0560">Oxidoreductase</keyword>
<feature type="domain" description="Fe2OG dioxygenase" evidence="11">
    <location>
        <begin position="168"/>
        <end position="279"/>
    </location>
</feature>
<dbReference type="EMBL" id="JRRC01471940">
    <property type="protein sequence ID" value="KHG07315.1"/>
    <property type="molecule type" value="Genomic_DNA"/>
</dbReference>
<comment type="catalytic activity">
    <reaction evidence="7">
        <text>gibberellin A1 + 2-oxoglutarate + O2 = gibberellin A8 + succinate + CO2</text>
        <dbReference type="Rhea" id="RHEA:15005"/>
        <dbReference type="ChEBI" id="CHEBI:15379"/>
        <dbReference type="ChEBI" id="CHEBI:16526"/>
        <dbReference type="ChEBI" id="CHEBI:16810"/>
        <dbReference type="ChEBI" id="CHEBI:30031"/>
        <dbReference type="ChEBI" id="CHEBI:58524"/>
        <dbReference type="ChEBI" id="CHEBI:58594"/>
        <dbReference type="EC" id="1.14.11.13"/>
    </reaction>
</comment>
<evidence type="ECO:0000256" key="10">
    <source>
        <dbReference type="RuleBase" id="RU003682"/>
    </source>
</evidence>
<protein>
    <recommendedName>
        <fullName evidence="9">gibberellin 2beta-dioxygenase</fullName>
        <ecNumber evidence="9">1.14.11.13</ecNumber>
    </recommendedName>
</protein>
<dbReference type="PRINTS" id="PR00682">
    <property type="entry name" value="IPNSYNTHASE"/>
</dbReference>
<evidence type="ECO:0000256" key="5">
    <source>
        <dbReference type="ARBA" id="ARBA00023004"/>
    </source>
</evidence>
<evidence type="ECO:0000256" key="6">
    <source>
        <dbReference type="ARBA" id="ARBA00037909"/>
    </source>
</evidence>
<organism evidence="12 13">
    <name type="scientific">Gossypium arboreum</name>
    <name type="common">Tree cotton</name>
    <name type="synonym">Gossypium nanking</name>
    <dbReference type="NCBI Taxonomy" id="29729"/>
    <lineage>
        <taxon>Eukaryota</taxon>
        <taxon>Viridiplantae</taxon>
        <taxon>Streptophyta</taxon>
        <taxon>Embryophyta</taxon>
        <taxon>Tracheophyta</taxon>
        <taxon>Spermatophyta</taxon>
        <taxon>Magnoliopsida</taxon>
        <taxon>eudicotyledons</taxon>
        <taxon>Gunneridae</taxon>
        <taxon>Pentapetalae</taxon>
        <taxon>rosids</taxon>
        <taxon>malvids</taxon>
        <taxon>Malvales</taxon>
        <taxon>Malvaceae</taxon>
        <taxon>Malvoideae</taxon>
        <taxon>Gossypium</taxon>
    </lineage>
</organism>
<dbReference type="InterPro" id="IPR026992">
    <property type="entry name" value="DIOX_N"/>
</dbReference>
<dbReference type="InterPro" id="IPR027443">
    <property type="entry name" value="IPNS-like_sf"/>
</dbReference>
<keyword evidence="5 10" id="KW-0408">Iron</keyword>
<dbReference type="FunFam" id="2.60.120.330:FF:000025">
    <property type="entry name" value="Gibberellin 2-beta-dioxygenase 2"/>
    <property type="match status" value="1"/>
</dbReference>
<comment type="pathway">
    <text evidence="1">Hormone biosynthesis.</text>
</comment>
<dbReference type="Pfam" id="PF03171">
    <property type="entry name" value="2OG-FeII_Oxy"/>
    <property type="match status" value="1"/>
</dbReference>
<dbReference type="PANTHER" id="PTHR47990">
    <property type="entry name" value="2-OXOGLUTARATE (2OG) AND FE(II)-DEPENDENT OXYGENASE SUPERFAMILY PROTEIN-RELATED"/>
    <property type="match status" value="1"/>
</dbReference>
<evidence type="ECO:0000256" key="7">
    <source>
        <dbReference type="ARBA" id="ARBA00052204"/>
    </source>
</evidence>
<evidence type="ECO:0000256" key="3">
    <source>
        <dbReference type="ARBA" id="ARBA00022964"/>
    </source>
</evidence>
<evidence type="ECO:0000256" key="8">
    <source>
        <dbReference type="ARBA" id="ARBA00061282"/>
    </source>
</evidence>
<dbReference type="GO" id="GO:0009685">
    <property type="term" value="P:gibberellin metabolic process"/>
    <property type="evidence" value="ECO:0007669"/>
    <property type="project" value="UniProtKB-ARBA"/>
</dbReference>
<dbReference type="PROSITE" id="PS51471">
    <property type="entry name" value="FE2OG_OXY"/>
    <property type="match status" value="1"/>
</dbReference>
<comment type="similarity">
    <text evidence="8">Belongs to the iron/ascorbate-dependent oxidoreductase family. GA2OX subfamily.</text>
</comment>
<dbReference type="InterPro" id="IPR050231">
    <property type="entry name" value="Iron_ascorbate_oxido_reductase"/>
</dbReference>
<evidence type="ECO:0000256" key="4">
    <source>
        <dbReference type="ARBA" id="ARBA00023002"/>
    </source>
</evidence>
<evidence type="ECO:0000256" key="2">
    <source>
        <dbReference type="ARBA" id="ARBA00022723"/>
    </source>
</evidence>
<dbReference type="AlphaFoldDB" id="A0A0B0N3F6"/>
<dbReference type="GO" id="GO:0046872">
    <property type="term" value="F:metal ion binding"/>
    <property type="evidence" value="ECO:0007669"/>
    <property type="project" value="UniProtKB-KW"/>
</dbReference>
<reference evidence="13" key="1">
    <citation type="submission" date="2014-09" db="EMBL/GenBank/DDBJ databases">
        <authorList>
            <person name="Mudge J."/>
            <person name="Ramaraj T."/>
            <person name="Lindquist I.E."/>
            <person name="Bharti A.K."/>
            <person name="Sundararajan A."/>
            <person name="Cameron C.T."/>
            <person name="Woodward J.E."/>
            <person name="May G.D."/>
            <person name="Brubaker C."/>
            <person name="Broadhvest J."/>
            <person name="Wilkins T.A."/>
        </authorList>
    </citation>
    <scope>NUCLEOTIDE SEQUENCE</scope>
    <source>
        <strain evidence="13">cv. AKA8401</strain>
    </source>
</reference>
<dbReference type="EC" id="1.14.11.13" evidence="9"/>
<dbReference type="Gene3D" id="2.60.120.330">
    <property type="entry name" value="B-lactam Antibiotic, Isopenicillin N Synthase, Chain"/>
    <property type="match status" value="1"/>
</dbReference>
<evidence type="ECO:0000313" key="12">
    <source>
        <dbReference type="EMBL" id="KHG07315.1"/>
    </source>
</evidence>
<evidence type="ECO:0000256" key="9">
    <source>
        <dbReference type="ARBA" id="ARBA00066708"/>
    </source>
</evidence>
<dbReference type="GO" id="GO:0045543">
    <property type="term" value="F:gibberellin 2-beta-dioxygenase activity"/>
    <property type="evidence" value="ECO:0007669"/>
    <property type="project" value="UniProtKB-EC"/>
</dbReference>
<proteinExistence type="inferred from homology"/>
<dbReference type="InterPro" id="IPR044861">
    <property type="entry name" value="IPNS-like_FE2OG_OXY"/>
</dbReference>
<comment type="pathway">
    <text evidence="6">Plant hormone biosynthesis; gibberellin biosynthesis.</text>
</comment>
<dbReference type="InterPro" id="IPR005123">
    <property type="entry name" value="Oxoglu/Fe-dep_dioxygenase_dom"/>
</dbReference>
<dbReference type="SUPFAM" id="SSF51197">
    <property type="entry name" value="Clavaminate synthase-like"/>
    <property type="match status" value="1"/>
</dbReference>
<dbReference type="Pfam" id="PF14226">
    <property type="entry name" value="DIOX_N"/>
    <property type="match status" value="1"/>
</dbReference>
<evidence type="ECO:0000313" key="13">
    <source>
        <dbReference type="Proteomes" id="UP000032142"/>
    </source>
</evidence>
<accession>A0A0B0N3F6</accession>
<gene>
    <name evidence="12" type="ORF">F383_05447</name>
</gene>